<dbReference type="EMBL" id="VIIS01002221">
    <property type="protein sequence ID" value="KAF0286913.1"/>
    <property type="molecule type" value="Genomic_DNA"/>
</dbReference>
<dbReference type="SUPFAM" id="SSF47616">
    <property type="entry name" value="GST C-terminal domain-like"/>
    <property type="match status" value="1"/>
</dbReference>
<dbReference type="GO" id="GO:0050220">
    <property type="term" value="F:prostaglandin-E synthase activity"/>
    <property type="evidence" value="ECO:0007669"/>
    <property type="project" value="TreeGrafter"/>
</dbReference>
<evidence type="ECO:0000313" key="2">
    <source>
        <dbReference type="Proteomes" id="UP000440578"/>
    </source>
</evidence>
<keyword evidence="2" id="KW-1185">Reference proteome</keyword>
<dbReference type="InterPro" id="IPR036282">
    <property type="entry name" value="Glutathione-S-Trfase_C_sf"/>
</dbReference>
<dbReference type="OrthoDB" id="423541at2759"/>
<sequence>MPSFHQALHGPIPRRRRGTLLRRTTGRSAPGAAGRTTCWCTRCPRTCTGRPSEALQAFRWFSETGDWERLFSNWERLLVIYVGAAAMYGIGKILKRRHNLKSDVRESLYEACDTWTRELRHRGTPFLGGERPNVADVSVYGVLSSIGEKRGSAGARTRLAPGVVNTATGGQSLSGYTGCVGSR</sequence>
<name>A0A6A4UYI7_AMPAM</name>
<proteinExistence type="predicted"/>
<evidence type="ECO:0000313" key="1">
    <source>
        <dbReference type="EMBL" id="KAF0286913.1"/>
    </source>
</evidence>
<dbReference type="GO" id="GO:0005739">
    <property type="term" value="C:mitochondrion"/>
    <property type="evidence" value="ECO:0007669"/>
    <property type="project" value="TreeGrafter"/>
</dbReference>
<comment type="caution">
    <text evidence="1">The sequence shown here is derived from an EMBL/GenBank/DDBJ whole genome shotgun (WGS) entry which is preliminary data.</text>
</comment>
<dbReference type="Proteomes" id="UP000440578">
    <property type="component" value="Unassembled WGS sequence"/>
</dbReference>
<accession>A0A6A4UYI7</accession>
<dbReference type="Gene3D" id="1.20.1050.10">
    <property type="match status" value="1"/>
</dbReference>
<dbReference type="AlphaFoldDB" id="A0A6A4UYI7"/>
<dbReference type="PANTHER" id="PTHR12782:SF5">
    <property type="entry name" value="PROSTAGLANDIN E SYNTHASE 2"/>
    <property type="match status" value="1"/>
</dbReference>
<gene>
    <name evidence="1" type="primary">PTGES2_3</name>
    <name evidence="1" type="ORF">FJT64_014561</name>
</gene>
<dbReference type="PANTHER" id="PTHR12782">
    <property type="entry name" value="MICROSOMAL PROSTAGLANDIN E SYNTHASE-2"/>
    <property type="match status" value="1"/>
</dbReference>
<protein>
    <submittedName>
        <fullName evidence="1">Prostaglandin E synthase 2</fullName>
    </submittedName>
</protein>
<organism evidence="1 2">
    <name type="scientific">Amphibalanus amphitrite</name>
    <name type="common">Striped barnacle</name>
    <name type="synonym">Balanus amphitrite</name>
    <dbReference type="NCBI Taxonomy" id="1232801"/>
    <lineage>
        <taxon>Eukaryota</taxon>
        <taxon>Metazoa</taxon>
        <taxon>Ecdysozoa</taxon>
        <taxon>Arthropoda</taxon>
        <taxon>Crustacea</taxon>
        <taxon>Multicrustacea</taxon>
        <taxon>Cirripedia</taxon>
        <taxon>Thoracica</taxon>
        <taxon>Thoracicalcarea</taxon>
        <taxon>Balanomorpha</taxon>
        <taxon>Balanoidea</taxon>
        <taxon>Balanidae</taxon>
        <taxon>Amphibalaninae</taxon>
        <taxon>Amphibalanus</taxon>
    </lineage>
</organism>
<reference evidence="1 2" key="1">
    <citation type="submission" date="2019-07" db="EMBL/GenBank/DDBJ databases">
        <title>Draft genome assembly of a fouling barnacle, Amphibalanus amphitrite (Darwin, 1854): The first reference genome for Thecostraca.</title>
        <authorList>
            <person name="Kim W."/>
        </authorList>
    </citation>
    <scope>NUCLEOTIDE SEQUENCE [LARGE SCALE GENOMIC DNA]</scope>
    <source>
        <strain evidence="1">SNU_AA5</strain>
        <tissue evidence="1">Soma without cirri and trophi</tissue>
    </source>
</reference>